<dbReference type="GO" id="GO:0043139">
    <property type="term" value="F:5'-3' DNA helicase activity"/>
    <property type="evidence" value="ECO:0007669"/>
    <property type="project" value="TreeGrafter"/>
</dbReference>
<accession>A0A173WA52</accession>
<evidence type="ECO:0000313" key="2">
    <source>
        <dbReference type="EMBL" id="CUN36409.1"/>
    </source>
</evidence>
<dbReference type="PANTHER" id="PTHR43788:SF8">
    <property type="entry name" value="DNA-BINDING PROTEIN SMUBP-2"/>
    <property type="match status" value="1"/>
</dbReference>
<dbReference type="Gene3D" id="3.40.50.300">
    <property type="entry name" value="P-loop containing nucleotide triphosphate hydrolases"/>
    <property type="match status" value="2"/>
</dbReference>
<dbReference type="EMBL" id="CYZA01000001">
    <property type="protein sequence ID" value="CUN36409.1"/>
    <property type="molecule type" value="Genomic_DNA"/>
</dbReference>
<evidence type="ECO:0000259" key="1">
    <source>
        <dbReference type="Pfam" id="PF13538"/>
    </source>
</evidence>
<dbReference type="CDD" id="cd18809">
    <property type="entry name" value="SF1_C_RecD"/>
    <property type="match status" value="1"/>
</dbReference>
<keyword evidence="2" id="KW-0540">Nuclease</keyword>
<sequence>MPKIDERIRDIDKTICQNIDLIDFETVSRALVSQNLLSQSRNLVEHVAVKAYADAKGEDLEADWETIPAATEYIKHHNKFQFLRKFHNFLQESKSHYTPDGEGAERLVLKYYKFYMILRNFVKQEYQMDILHNLEKFPINTDHAVQEYHDKIAERLELRREIRDLTHNPRMYVHKVVPFVSGEAVYYEIVLTPAYDTTSKFDRFVCYSKIMIPSHYSAKMDIYYETIEVNGRKMPVNILTDFMVSIRPCELNNFAKIFGDDIKMSPSHSEYIGMMQYLSNSGASLLDIVTAPRDIYNLIKQKMFGKSQVHYFENVLDKCRRLIRTKGAGSTTVRYLLHTLNNKVIKNQLGSGSCWKLSDLYLDWGCIPFDQMPFATSLRQHNPESAELFGSLSADNRKHEFVARYILSNMSTNAVLYTPVKELEEYTDNLDAEITAFNNRLYFKHTNRRIEKFGQNLYIQGAFQNTKKIIDKLKEMSTEGIPEYQEDVSFWLDLIADVDSEEKKNILQNMFDKTKVSLIYGAAGTGKTYLINHIANYMREKSILFLANTNPAVENLRRKVTAIDPQKCEFMTIKKFLMSRYNRTDYDILVMDECSMVSNSDMADIIDKISCEIMILVGDTYQIESITFGNWFSMAKYFVPAYAWNELEKPYRTKDEHLLEFWRKVRNLDDDLTEYIVNHRYSTSLDSSVFDKKSADEIILCLNYDGLYGINNINRFLQENNKSKAYRWGLWTFKVGDPILFNESERFMPVLYNNLKGKIVDISLDEEEDCIWFSIKVEKEISEDEVWHTDLKLLESDEEGKSIVKFRVTRKKDSDDDKEFADDTDIPFQIAYAVSIHKAQGLEYDSVKVIITEEVDEMITHNIFYTAITRSKKHLKIYWSPETQEKVIGGFELADAKRDASIFKAQTGMKMYKVR</sequence>
<dbReference type="Pfam" id="PF13604">
    <property type="entry name" value="AAA_30"/>
    <property type="match status" value="1"/>
</dbReference>
<name>A0A173WA52_9FIRM</name>
<reference evidence="2 3" key="1">
    <citation type="submission" date="2015-09" db="EMBL/GenBank/DDBJ databases">
        <authorList>
            <consortium name="Pathogen Informatics"/>
        </authorList>
    </citation>
    <scope>NUCLEOTIDE SEQUENCE [LARGE SCALE GENOMIC DNA]</scope>
    <source>
        <strain evidence="2 3">2789STDY5608838</strain>
    </source>
</reference>
<protein>
    <submittedName>
        <fullName evidence="2">Exonuclease V subunit alpha</fullName>
    </submittedName>
</protein>
<feature type="domain" description="UvrD-like helicase C-terminal" evidence="1">
    <location>
        <begin position="831"/>
        <end position="876"/>
    </location>
</feature>
<dbReference type="InterPro" id="IPR027417">
    <property type="entry name" value="P-loop_NTPase"/>
</dbReference>
<dbReference type="GO" id="GO:0004527">
    <property type="term" value="F:exonuclease activity"/>
    <property type="evidence" value="ECO:0007669"/>
    <property type="project" value="UniProtKB-KW"/>
</dbReference>
<gene>
    <name evidence="2" type="ORF">ERS852395_00054</name>
</gene>
<dbReference type="Pfam" id="PF13538">
    <property type="entry name" value="UvrD_C_2"/>
    <property type="match status" value="1"/>
</dbReference>
<dbReference type="AlphaFoldDB" id="A0A173WA52"/>
<evidence type="ECO:0000313" key="3">
    <source>
        <dbReference type="Proteomes" id="UP000095447"/>
    </source>
</evidence>
<dbReference type="RefSeq" id="WP_055052389.1">
    <property type="nucleotide sequence ID" value="NZ_CYZA01000001.1"/>
</dbReference>
<dbReference type="Proteomes" id="UP000095447">
    <property type="component" value="Unassembled WGS sequence"/>
</dbReference>
<proteinExistence type="predicted"/>
<keyword evidence="2" id="KW-0269">Exonuclease</keyword>
<keyword evidence="2" id="KW-0378">Hydrolase</keyword>
<dbReference type="SUPFAM" id="SSF52540">
    <property type="entry name" value="P-loop containing nucleoside triphosphate hydrolases"/>
    <property type="match status" value="2"/>
</dbReference>
<dbReference type="InterPro" id="IPR050534">
    <property type="entry name" value="Coronavir_polyprotein_1ab"/>
</dbReference>
<dbReference type="InterPro" id="IPR027785">
    <property type="entry name" value="UvrD-like_helicase_C"/>
</dbReference>
<organism evidence="2 3">
    <name type="scientific">Blautia obeum</name>
    <dbReference type="NCBI Taxonomy" id="40520"/>
    <lineage>
        <taxon>Bacteria</taxon>
        <taxon>Bacillati</taxon>
        <taxon>Bacillota</taxon>
        <taxon>Clostridia</taxon>
        <taxon>Lachnospirales</taxon>
        <taxon>Lachnospiraceae</taxon>
        <taxon>Blautia</taxon>
    </lineage>
</organism>
<dbReference type="PANTHER" id="PTHR43788">
    <property type="entry name" value="DNA2/NAM7 HELICASE FAMILY MEMBER"/>
    <property type="match status" value="1"/>
</dbReference>